<keyword evidence="2" id="KW-0677">Repeat</keyword>
<dbReference type="GO" id="GO:0003723">
    <property type="term" value="F:RNA binding"/>
    <property type="evidence" value="ECO:0007669"/>
    <property type="project" value="UniProtKB-UniRule"/>
</dbReference>
<evidence type="ECO:0000256" key="3">
    <source>
        <dbReference type="PROSITE-ProRule" id="PRU00117"/>
    </source>
</evidence>
<dbReference type="PROSITE" id="PS50105">
    <property type="entry name" value="SAM_DOMAIN"/>
    <property type="match status" value="1"/>
</dbReference>
<evidence type="ECO:0000313" key="6">
    <source>
        <dbReference type="Proteomes" id="UP000035680"/>
    </source>
</evidence>
<dbReference type="Gene3D" id="3.30.310.270">
    <property type="match status" value="1"/>
</dbReference>
<dbReference type="Pfam" id="PF00536">
    <property type="entry name" value="SAM_1"/>
    <property type="match status" value="1"/>
</dbReference>
<accession>A0A0K0FF17</accession>
<proteinExistence type="inferred from homology"/>
<evidence type="ECO:0000256" key="1">
    <source>
        <dbReference type="ARBA" id="ARBA00007662"/>
    </source>
</evidence>
<keyword evidence="3" id="KW-0694">RNA-binding</keyword>
<dbReference type="GO" id="GO:0005737">
    <property type="term" value="C:cytoplasm"/>
    <property type="evidence" value="ECO:0007669"/>
    <property type="project" value="TreeGrafter"/>
</dbReference>
<dbReference type="SMART" id="SM00454">
    <property type="entry name" value="SAM"/>
    <property type="match status" value="1"/>
</dbReference>
<dbReference type="Gene3D" id="1.10.150.50">
    <property type="entry name" value="Transcription Factor, Ets-1"/>
    <property type="match status" value="1"/>
</dbReference>
<dbReference type="InterPro" id="IPR047549">
    <property type="entry name" value="BICC1_KH-I_rpt1"/>
</dbReference>
<dbReference type="SUPFAM" id="SSF54791">
    <property type="entry name" value="Eukaryotic type KH-domain (KH-domain type I)"/>
    <property type="match status" value="1"/>
</dbReference>
<name>A0A0K0FF17_STRVS</name>
<feature type="region of interest" description="Disordered" evidence="4">
    <location>
        <begin position="1"/>
        <end position="23"/>
    </location>
</feature>
<dbReference type="InterPro" id="IPR004088">
    <property type="entry name" value="KH_dom_type_1"/>
</dbReference>
<dbReference type="PROSITE" id="PS50084">
    <property type="entry name" value="KH_TYPE_1"/>
    <property type="match status" value="1"/>
</dbReference>
<dbReference type="SUPFAM" id="SSF47769">
    <property type="entry name" value="SAM/Pointed domain"/>
    <property type="match status" value="1"/>
</dbReference>
<dbReference type="Pfam" id="PF00013">
    <property type="entry name" value="KH_1"/>
    <property type="match status" value="1"/>
</dbReference>
<dbReference type="InterPro" id="IPR001660">
    <property type="entry name" value="SAM"/>
</dbReference>
<evidence type="ECO:0000259" key="5">
    <source>
        <dbReference type="PROSITE" id="PS50105"/>
    </source>
</evidence>
<dbReference type="PANTHER" id="PTHR10627:SF69">
    <property type="entry name" value="PROTEIN BICAUDAL C"/>
    <property type="match status" value="1"/>
</dbReference>
<evidence type="ECO:0000256" key="4">
    <source>
        <dbReference type="SAM" id="MobiDB-lite"/>
    </source>
</evidence>
<dbReference type="SMART" id="SM00322">
    <property type="entry name" value="KH"/>
    <property type="match status" value="1"/>
</dbReference>
<dbReference type="InterPro" id="IPR036612">
    <property type="entry name" value="KH_dom_type_1_sf"/>
</dbReference>
<evidence type="ECO:0000313" key="7">
    <source>
        <dbReference type="WBParaSite" id="SVE_0745600.2"/>
    </source>
</evidence>
<dbReference type="STRING" id="75913.A0A0K0FF17"/>
<dbReference type="AlphaFoldDB" id="A0A0K0FF17"/>
<keyword evidence="6" id="KW-1185">Reference proteome</keyword>
<dbReference type="PANTHER" id="PTHR10627">
    <property type="entry name" value="SCP160"/>
    <property type="match status" value="1"/>
</dbReference>
<sequence>MINSDNSLESQNRELTPTSLDDVLTHHDVPLEDGKIEEKIQVDRKKLENMIKAPRVDIYIAGEESFGNEAEQYFENVEEMSGAKIIWPSRLKIGARTKKDPYVKIYGYPEEVKLAKKIISRDLKIKKDRIILKMEISHYDHSHIIGRGGRNTQTIMAETRCHIHFPDSNKHVELEKNDQVSIAGCYEQVEMARERLRNITPVTINIEFIPPLKSKVMSDIIKYLSSTDVIIQYKNNQTNFTSSCFVKGTYQYEQRMLNVITSIKEMLSEYDISLFMKYETKFDLRVSLLNDSNIKSEISLISQACNVKITPYTYPCSGLRIEGEPRALFIARKMVIGLYPLMITFDRGNNSPNLNYQTLERKYNVIIYEKKKNVNDMNVTSIIIKGMENRLNNIYLIREIILFDYETSLLGSPLHKSLGNNSKYWNLQNLYKEVTGNENIYNISNKSFHPLNEDEYFNNKMTKTNDSIYESNLKQIESSINGLYKYGLSYSMPEHVLKNKKNNIWETPTSLIEASSPDESFFSVTQNETIFSETLETYCPNIHSCKDCNNFDMSCLKFELESIWNTSKTNTAMFTQPTFNDNSINHNTDMDNLNYLNTFFNVYPTFNNHEPFTVSTGAFETIPSANSNIEWDINIITTPEIVLTILDCKEYISVFREQEIDMGAFLLMDENSLKQLGIKTIGHRKKIFGAILKLRESVIAQDQNGHLKSMVLLSDSNNGNLTIKSNKNLLS</sequence>
<dbReference type="Pfam" id="PF24234">
    <property type="entry name" value="KH_BICC1_1st"/>
    <property type="match status" value="1"/>
</dbReference>
<dbReference type="Proteomes" id="UP000035680">
    <property type="component" value="Unassembled WGS sequence"/>
</dbReference>
<dbReference type="InterPro" id="IPR004087">
    <property type="entry name" value="KH_dom"/>
</dbReference>
<dbReference type="WBParaSite" id="SVE_0745600.2">
    <property type="protein sequence ID" value="SVE_0745600.2"/>
    <property type="gene ID" value="SVE_0745600"/>
</dbReference>
<reference evidence="7" key="2">
    <citation type="submission" date="2015-08" db="UniProtKB">
        <authorList>
            <consortium name="WormBaseParasite"/>
        </authorList>
    </citation>
    <scope>IDENTIFICATION</scope>
</reference>
<evidence type="ECO:0000256" key="2">
    <source>
        <dbReference type="ARBA" id="ARBA00022737"/>
    </source>
</evidence>
<feature type="domain" description="SAM" evidence="5">
    <location>
        <begin position="623"/>
        <end position="697"/>
    </location>
</feature>
<feature type="compositionally biased region" description="Polar residues" evidence="4">
    <location>
        <begin position="1"/>
        <end position="19"/>
    </location>
</feature>
<protein>
    <submittedName>
        <fullName evidence="7">Protein bicaudal C homolog 1 (inferred by orthology to a human protein)</fullName>
    </submittedName>
</protein>
<dbReference type="InterPro" id="IPR013761">
    <property type="entry name" value="SAM/pointed_sf"/>
</dbReference>
<organism evidence="6 7">
    <name type="scientific">Strongyloides venezuelensis</name>
    <name type="common">Threadworm</name>
    <dbReference type="NCBI Taxonomy" id="75913"/>
    <lineage>
        <taxon>Eukaryota</taxon>
        <taxon>Metazoa</taxon>
        <taxon>Ecdysozoa</taxon>
        <taxon>Nematoda</taxon>
        <taxon>Chromadorea</taxon>
        <taxon>Rhabditida</taxon>
        <taxon>Tylenchina</taxon>
        <taxon>Panagrolaimomorpha</taxon>
        <taxon>Strongyloidoidea</taxon>
        <taxon>Strongyloididae</taxon>
        <taxon>Strongyloides</taxon>
    </lineage>
</organism>
<comment type="similarity">
    <text evidence="1">Belongs to the BicC family.</text>
</comment>
<reference evidence="6" key="1">
    <citation type="submission" date="2014-07" db="EMBL/GenBank/DDBJ databases">
        <authorList>
            <person name="Martin A.A"/>
            <person name="De Silva N."/>
        </authorList>
    </citation>
    <scope>NUCLEOTIDE SEQUENCE</scope>
</reference>